<dbReference type="EMBL" id="JBHMDO010000039">
    <property type="protein sequence ID" value="MFB9329119.1"/>
    <property type="molecule type" value="Genomic_DNA"/>
</dbReference>
<accession>A0ABV5KV82</accession>
<proteinExistence type="predicted"/>
<comment type="caution">
    <text evidence="1">The sequence shown here is derived from an EMBL/GenBank/DDBJ whole genome shotgun (WGS) entry which is preliminary data.</text>
</comment>
<evidence type="ECO:0000313" key="1">
    <source>
        <dbReference type="EMBL" id="MFB9329119.1"/>
    </source>
</evidence>
<gene>
    <name evidence="1" type="ORF">ACFFSY_24550</name>
</gene>
<keyword evidence="2" id="KW-1185">Reference proteome</keyword>
<dbReference type="RefSeq" id="WP_377499080.1">
    <property type="nucleotide sequence ID" value="NZ_JBHMDO010000039.1"/>
</dbReference>
<organism evidence="1 2">
    <name type="scientific">Paenibacillus aurantiacus</name>
    <dbReference type="NCBI Taxonomy" id="1936118"/>
    <lineage>
        <taxon>Bacteria</taxon>
        <taxon>Bacillati</taxon>
        <taxon>Bacillota</taxon>
        <taxon>Bacilli</taxon>
        <taxon>Bacillales</taxon>
        <taxon>Paenibacillaceae</taxon>
        <taxon>Paenibacillus</taxon>
    </lineage>
</organism>
<sequence length="138" mass="15104">MTISLRGHHLLCLLGYRGMGYSAEYVKNMTNVHRKLRNEPGTECLIVEGPDQLCACFPADGDYHCESRTVGERDALILAKLGLAIGQRLAWSEILARVAATVKPEDLNRICATCPWLGYGVCQEGVRMVACGQPLPSV</sequence>
<dbReference type="InterPro" id="IPR009702">
    <property type="entry name" value="DUF1284"/>
</dbReference>
<evidence type="ECO:0000313" key="2">
    <source>
        <dbReference type="Proteomes" id="UP001589747"/>
    </source>
</evidence>
<name>A0ABV5KV82_9BACL</name>
<dbReference type="Proteomes" id="UP001589747">
    <property type="component" value="Unassembled WGS sequence"/>
</dbReference>
<dbReference type="Pfam" id="PF06935">
    <property type="entry name" value="DUF1284"/>
    <property type="match status" value="1"/>
</dbReference>
<reference evidence="1 2" key="1">
    <citation type="submission" date="2024-09" db="EMBL/GenBank/DDBJ databases">
        <authorList>
            <person name="Sun Q."/>
            <person name="Mori K."/>
        </authorList>
    </citation>
    <scope>NUCLEOTIDE SEQUENCE [LARGE SCALE GENOMIC DNA]</scope>
    <source>
        <strain evidence="1 2">TISTR 2452</strain>
    </source>
</reference>
<protein>
    <submittedName>
        <fullName evidence="1">DUF1284 domain-containing protein</fullName>
    </submittedName>
</protein>